<keyword evidence="1 8" id="KW-0963">Cytoplasm</keyword>
<dbReference type="InterPro" id="IPR037529">
    <property type="entry name" value="LysZ"/>
</dbReference>
<dbReference type="Pfam" id="PF00696">
    <property type="entry name" value="AA_kinase"/>
    <property type="match status" value="1"/>
</dbReference>
<dbReference type="PRINTS" id="PR00474">
    <property type="entry name" value="GLU5KINASE"/>
</dbReference>
<keyword evidence="6 8" id="KW-0067">ATP-binding</keyword>
<dbReference type="PANTHER" id="PTHR23342">
    <property type="entry name" value="N-ACETYLGLUTAMATE SYNTHASE"/>
    <property type="match status" value="1"/>
</dbReference>
<comment type="pathway">
    <text evidence="8">Amino-acid biosynthesis; L-lysine biosynthesis via AAA pathway; L-lysine from L-alpha-aminoadipate (Thermus route): step 2/5.</text>
</comment>
<dbReference type="UniPathway" id="UPA00033">
    <property type="reaction ID" value="UER00036"/>
</dbReference>
<dbReference type="eggNOG" id="COG0548">
    <property type="taxonomic scope" value="Bacteria"/>
</dbReference>
<dbReference type="GO" id="GO:0005737">
    <property type="term" value="C:cytoplasm"/>
    <property type="evidence" value="ECO:0007669"/>
    <property type="project" value="UniProtKB-SubCell"/>
</dbReference>
<feature type="binding site" evidence="8">
    <location>
        <position position="66"/>
    </location>
    <ligand>
        <name>substrate</name>
    </ligand>
</feature>
<keyword evidence="3 8" id="KW-0808">Transferase</keyword>
<keyword evidence="7 8" id="KW-0457">Lysine biosynthesis</keyword>
<dbReference type="HOGENOM" id="CLU_053680_2_1_0"/>
<organism evidence="10 11">
    <name type="scientific">Thermus oshimai JL-2</name>
    <dbReference type="NCBI Taxonomy" id="751945"/>
    <lineage>
        <taxon>Bacteria</taxon>
        <taxon>Thermotogati</taxon>
        <taxon>Deinococcota</taxon>
        <taxon>Deinococci</taxon>
        <taxon>Thermales</taxon>
        <taxon>Thermaceae</taxon>
        <taxon>Thermus</taxon>
    </lineage>
</organism>
<reference evidence="10 11" key="1">
    <citation type="journal article" date="2013" name="Genome Announc.">
        <title>Whole Genome Sequencing of Thermus oshimai JL-2 and Thermus thermophilus JL-18, Incomplete Denitrifiers from the United States Great Basin.</title>
        <authorList>
            <person name="Murugapiran S.K."/>
            <person name="Huntemann M."/>
            <person name="Wei C.L."/>
            <person name="Han J."/>
            <person name="Detter J.C."/>
            <person name="Han C.S."/>
            <person name="Erkkila T.H."/>
            <person name="Teshima H."/>
            <person name="Chen A."/>
            <person name="Kyrpides N."/>
            <person name="Mavrommatis K."/>
            <person name="Markowitz V."/>
            <person name="Szeto E."/>
            <person name="Ivanova N."/>
            <person name="Pagani I."/>
            <person name="Lam J."/>
            <person name="McDonald A.I."/>
            <person name="Dodsworth J.A."/>
            <person name="Pati A."/>
            <person name="Goodwin L."/>
            <person name="Peters L."/>
            <person name="Pitluck S."/>
            <person name="Woyke T."/>
            <person name="Hedlund B.P."/>
        </authorList>
    </citation>
    <scope>NUCLEOTIDE SEQUENCE</scope>
    <source>
        <strain evidence="10 11">JL-2</strain>
    </source>
</reference>
<comment type="similarity">
    <text evidence="8">Belongs to the acetylglutamate kinase family. LysZ subfamily.</text>
</comment>
<dbReference type="EMBL" id="CP003249">
    <property type="protein sequence ID" value="AFV76940.1"/>
    <property type="molecule type" value="Genomic_DNA"/>
</dbReference>
<feature type="site" description="Transition state stabilizer" evidence="8">
    <location>
        <position position="7"/>
    </location>
</feature>
<dbReference type="NCBIfam" id="TIGR00761">
    <property type="entry name" value="argB"/>
    <property type="match status" value="1"/>
</dbReference>
<feature type="domain" description="Aspartate/glutamate/uridylate kinase" evidence="9">
    <location>
        <begin position="3"/>
        <end position="251"/>
    </location>
</feature>
<keyword evidence="4 8" id="KW-0547">Nucleotide-binding</keyword>
<evidence type="ECO:0000313" key="11">
    <source>
        <dbReference type="Proteomes" id="UP000000211"/>
    </source>
</evidence>
<accession>K7R0W3</accession>
<evidence type="ECO:0000256" key="2">
    <source>
        <dbReference type="ARBA" id="ARBA00022605"/>
    </source>
</evidence>
<dbReference type="HAMAP" id="MF_02082">
    <property type="entry name" value="LysZ"/>
    <property type="match status" value="1"/>
</dbReference>
<dbReference type="STRING" id="751945.Theos_1931"/>
<keyword evidence="5 8" id="KW-0418">Kinase</keyword>
<dbReference type="NCBIfam" id="NF010659">
    <property type="entry name" value="PRK14058.1-1"/>
    <property type="match status" value="1"/>
</dbReference>
<dbReference type="CDD" id="cd04251">
    <property type="entry name" value="AAK_NAGK-UC"/>
    <property type="match status" value="1"/>
</dbReference>
<dbReference type="PATRIC" id="fig|751945.3.peg.1888"/>
<dbReference type="SUPFAM" id="SSF53633">
    <property type="entry name" value="Carbamate kinase-like"/>
    <property type="match status" value="1"/>
</dbReference>
<comment type="catalytic activity">
    <reaction evidence="8">
        <text>[amino-group carrier protein]-C-terminal-N-(1,4-dicarboxybutan-1-yl)-L-glutamine + ATP = [amino-group carrier protein]-C-terminal-N-(1-carboxy-5-phosphooxy-5-oxopentan-1-yl)-L-glutamine + ADP</text>
        <dbReference type="Rhea" id="RHEA:41944"/>
        <dbReference type="Rhea" id="RHEA-COMP:9694"/>
        <dbReference type="Rhea" id="RHEA-COMP:9712"/>
        <dbReference type="ChEBI" id="CHEBI:30616"/>
        <dbReference type="ChEBI" id="CHEBI:78499"/>
        <dbReference type="ChEBI" id="CHEBI:78503"/>
        <dbReference type="ChEBI" id="CHEBI:456216"/>
        <dbReference type="EC" id="2.7.2.17"/>
    </reaction>
</comment>
<gene>
    <name evidence="8" type="primary">lysZ</name>
    <name evidence="10" type="ORF">Theos_1931</name>
</gene>
<feature type="binding site" evidence="8">
    <location>
        <position position="170"/>
    </location>
    <ligand>
        <name>substrate</name>
    </ligand>
</feature>
<comment type="caution">
    <text evidence="8">Lacks conserved residue(s) required for the propagation of feature annotation.</text>
</comment>
<evidence type="ECO:0000256" key="6">
    <source>
        <dbReference type="ARBA" id="ARBA00022840"/>
    </source>
</evidence>
<dbReference type="InterPro" id="IPR036393">
    <property type="entry name" value="AceGlu_kinase-like_sf"/>
</dbReference>
<dbReference type="GO" id="GO:0043744">
    <property type="term" value="F:N2-acetyl-L-aminoadipate kinase activity"/>
    <property type="evidence" value="ECO:0007669"/>
    <property type="project" value="RHEA"/>
</dbReference>
<dbReference type="PIRSF" id="PIRSF000728">
    <property type="entry name" value="NAGK"/>
    <property type="match status" value="1"/>
</dbReference>
<dbReference type="Proteomes" id="UP000000211">
    <property type="component" value="Chromosome"/>
</dbReference>
<evidence type="ECO:0000256" key="8">
    <source>
        <dbReference type="HAMAP-Rule" id="MF_02082"/>
    </source>
</evidence>
<keyword evidence="2 8" id="KW-0028">Amino-acid biosynthesis</keyword>
<dbReference type="GO" id="GO:0003991">
    <property type="term" value="F:acetylglutamate kinase activity"/>
    <property type="evidence" value="ECO:0007669"/>
    <property type="project" value="TreeGrafter"/>
</dbReference>
<name>K7R0W3_THEOS</name>
<comment type="subcellular location">
    <subcellularLocation>
        <location evidence="8">Cytoplasm</location>
    </subcellularLocation>
</comment>
<dbReference type="InterPro" id="IPR004662">
    <property type="entry name" value="AcgluKinase_fam"/>
</dbReference>
<evidence type="ECO:0000256" key="3">
    <source>
        <dbReference type="ARBA" id="ARBA00022679"/>
    </source>
</evidence>
<evidence type="ECO:0000256" key="1">
    <source>
        <dbReference type="ARBA" id="ARBA00022490"/>
    </source>
</evidence>
<dbReference type="EC" id="2.7.2.17" evidence="8"/>
<feature type="site" description="Transition state stabilizer" evidence="8">
    <location>
        <position position="233"/>
    </location>
</feature>
<evidence type="ECO:0000256" key="7">
    <source>
        <dbReference type="ARBA" id="ARBA00023154"/>
    </source>
</evidence>
<dbReference type="GO" id="GO:0006526">
    <property type="term" value="P:L-arginine biosynthetic process"/>
    <property type="evidence" value="ECO:0007669"/>
    <property type="project" value="TreeGrafter"/>
</dbReference>
<evidence type="ECO:0000259" key="9">
    <source>
        <dbReference type="Pfam" id="PF00696"/>
    </source>
</evidence>
<comment type="function">
    <text evidence="8">Catalyzes the phosphorylation of LysW-gamma-alpha-aminoadipate.</text>
</comment>
<evidence type="ECO:0000256" key="4">
    <source>
        <dbReference type="ARBA" id="ARBA00022741"/>
    </source>
</evidence>
<sequence>MAVIVVKVGGAEGIDYEAVAEDAASLWREGQRLILVHGGSSETNRIAEALGHPPRFLTHPGGQVSRLTDRKTLEIFEMVYCGLVNKRLVEHLQRFGANAVGLSGLDGRLLEGRRKTAVKYVEDGKVKIHRGDYTGTVERVNKALLDLLLSAGYLPVLTPPAISYESEAINTDGDSIAALLAVTYGAEALVFLSNVPGLLARYPDEGSLVREIPIARLEDPEYLALAQGRMKRKVMGAVEAVRGGVGRVVFADGRVKTPIRRALSGEGTVVR</sequence>
<dbReference type="InterPro" id="IPR001048">
    <property type="entry name" value="Asp/Glu/Uridylate_kinase"/>
</dbReference>
<evidence type="ECO:0000256" key="5">
    <source>
        <dbReference type="ARBA" id="ARBA00022777"/>
    </source>
</evidence>
<dbReference type="AlphaFoldDB" id="K7R0W3"/>
<dbReference type="InterPro" id="IPR001057">
    <property type="entry name" value="Glu/AcGlu_kinase"/>
</dbReference>
<dbReference type="GO" id="GO:0005524">
    <property type="term" value="F:ATP binding"/>
    <property type="evidence" value="ECO:0007669"/>
    <property type="project" value="UniProtKB-KW"/>
</dbReference>
<protein>
    <recommendedName>
        <fullName evidence="8">[LysW]-aminoadipate kinase</fullName>
        <ecNumber evidence="8">2.7.2.17</ecNumber>
    </recommendedName>
</protein>
<evidence type="ECO:0000313" key="10">
    <source>
        <dbReference type="EMBL" id="AFV76940.1"/>
    </source>
</evidence>
<dbReference type="Gene3D" id="3.40.1160.10">
    <property type="entry name" value="Acetylglutamate kinase-like"/>
    <property type="match status" value="1"/>
</dbReference>
<proteinExistence type="inferred from homology"/>
<dbReference type="PANTHER" id="PTHR23342:SF20">
    <property type="entry name" value="[LYSW]-AMINOADIPATE KINASE"/>
    <property type="match status" value="1"/>
</dbReference>
<keyword evidence="11" id="KW-1185">Reference proteome</keyword>
<dbReference type="GO" id="GO:0019878">
    <property type="term" value="P:lysine biosynthetic process via aminoadipic acid"/>
    <property type="evidence" value="ECO:0007669"/>
    <property type="project" value="UniProtKB-UniRule"/>
</dbReference>
<dbReference type="KEGG" id="tos:Theos_1931"/>